<keyword evidence="3" id="KW-1185">Reference proteome</keyword>
<dbReference type="PANTHER" id="PTHR45527">
    <property type="entry name" value="NONRIBOSOMAL PEPTIDE SYNTHETASE"/>
    <property type="match status" value="1"/>
</dbReference>
<evidence type="ECO:0000259" key="1">
    <source>
        <dbReference type="Pfam" id="PF00501"/>
    </source>
</evidence>
<feature type="non-terminal residue" evidence="2">
    <location>
        <position position="1"/>
    </location>
</feature>
<evidence type="ECO:0000313" key="3">
    <source>
        <dbReference type="Proteomes" id="UP001187346"/>
    </source>
</evidence>
<organism evidence="2 3">
    <name type="scientific">Streptomyces prunicolor</name>
    <dbReference type="NCBI Taxonomy" id="67348"/>
    <lineage>
        <taxon>Bacteria</taxon>
        <taxon>Bacillati</taxon>
        <taxon>Actinomycetota</taxon>
        <taxon>Actinomycetes</taxon>
        <taxon>Kitasatosporales</taxon>
        <taxon>Streptomycetaceae</taxon>
        <taxon>Streptomyces</taxon>
    </lineage>
</organism>
<comment type="caution">
    <text evidence="2">The sequence shown here is derived from an EMBL/GenBank/DDBJ whole genome shotgun (WGS) entry which is preliminary data.</text>
</comment>
<reference evidence="2 3" key="1">
    <citation type="submission" date="2023-10" db="EMBL/GenBank/DDBJ databases">
        <title>Characterization of rhizosphere-enriched actinobacteria from wheat plants lab-grown on chernevaya soil.</title>
        <authorList>
            <person name="Tikhonova E.N."/>
            <person name="Konopkin A."/>
            <person name="Kravchenko I.K."/>
        </authorList>
    </citation>
    <scope>NUCLEOTIDE SEQUENCE [LARGE SCALE GENOMIC DNA]</scope>
    <source>
        <strain evidence="2 3">RR29</strain>
    </source>
</reference>
<protein>
    <submittedName>
        <fullName evidence="2">AMP-binding protein</fullName>
    </submittedName>
</protein>
<gene>
    <name evidence="2" type="ORF">R5A26_51150</name>
</gene>
<dbReference type="SUPFAM" id="SSF56801">
    <property type="entry name" value="Acetyl-CoA synthetase-like"/>
    <property type="match status" value="1"/>
</dbReference>
<dbReference type="EMBL" id="JAWMAJ010000559">
    <property type="protein sequence ID" value="MDV7224299.1"/>
    <property type="molecule type" value="Genomic_DNA"/>
</dbReference>
<evidence type="ECO:0000313" key="2">
    <source>
        <dbReference type="EMBL" id="MDV7224299.1"/>
    </source>
</evidence>
<dbReference type="Proteomes" id="UP001187346">
    <property type="component" value="Unassembled WGS sequence"/>
</dbReference>
<accession>A0ABU4FUM7</accession>
<dbReference type="RefSeq" id="WP_317776426.1">
    <property type="nucleotide sequence ID" value="NZ_JAWMAJ010000559.1"/>
</dbReference>
<name>A0ABU4FUM7_9ACTN</name>
<proteinExistence type="predicted"/>
<feature type="domain" description="AMP-dependent synthetase/ligase" evidence="1">
    <location>
        <begin position="1"/>
        <end position="125"/>
    </location>
</feature>
<dbReference type="Gene3D" id="3.40.50.980">
    <property type="match status" value="2"/>
</dbReference>
<dbReference type="InterPro" id="IPR000873">
    <property type="entry name" value="AMP-dep_synth/lig_dom"/>
</dbReference>
<feature type="non-terminal residue" evidence="2">
    <location>
        <position position="126"/>
    </location>
</feature>
<sequence length="126" mass="13435">STGEPKGVAVTHQDVLELCSDSMFTPGAHDRVLMLAPYAFDPSTYEVWRPLLHGGCVVTAAEDDLSVAALAQVLAEERITGLQVTAGLFRVMAEEDPACFAGIREVITGGDVISPTAVRRVLEHCP</sequence>
<dbReference type="PANTHER" id="PTHR45527:SF1">
    <property type="entry name" value="FATTY ACID SYNTHASE"/>
    <property type="match status" value="1"/>
</dbReference>
<dbReference type="Pfam" id="PF00501">
    <property type="entry name" value="AMP-binding"/>
    <property type="match status" value="1"/>
</dbReference>